<evidence type="ECO:0000313" key="26">
    <source>
        <dbReference type="Proteomes" id="UP000469125"/>
    </source>
</evidence>
<feature type="modified residue" description="N6-carboxylysine" evidence="20">
    <location>
        <position position="220"/>
    </location>
</feature>
<keyword evidence="8 20" id="KW-0460">Magnesium</keyword>
<dbReference type="InterPro" id="IPR000713">
    <property type="entry name" value="Mur_ligase_N"/>
</dbReference>
<dbReference type="InterPro" id="IPR035911">
    <property type="entry name" value="MurE/MurF_N"/>
</dbReference>
<evidence type="ECO:0000256" key="2">
    <source>
        <dbReference type="ARBA" id="ARBA00005898"/>
    </source>
</evidence>
<comment type="caution">
    <text evidence="25">The sequence shown here is derived from an EMBL/GenBank/DDBJ whole genome shotgun (WGS) entry which is preliminary data.</text>
</comment>
<dbReference type="NCBIfam" id="NF001126">
    <property type="entry name" value="PRK00139.1-4"/>
    <property type="match status" value="1"/>
</dbReference>
<dbReference type="EC" id="6.3.2.13" evidence="15 20"/>
<dbReference type="HAMAP" id="MF_00208">
    <property type="entry name" value="MurE"/>
    <property type="match status" value="1"/>
</dbReference>
<dbReference type="GO" id="GO:0008360">
    <property type="term" value="P:regulation of cell shape"/>
    <property type="evidence" value="ECO:0007669"/>
    <property type="project" value="UniProtKB-KW"/>
</dbReference>
<dbReference type="GO" id="GO:0051301">
    <property type="term" value="P:cell division"/>
    <property type="evidence" value="ECO:0007669"/>
    <property type="project" value="UniProtKB-KW"/>
</dbReference>
<dbReference type="GO" id="GO:0071555">
    <property type="term" value="P:cell wall organization"/>
    <property type="evidence" value="ECO:0007669"/>
    <property type="project" value="UniProtKB-KW"/>
</dbReference>
<evidence type="ECO:0000256" key="10">
    <source>
        <dbReference type="ARBA" id="ARBA00022984"/>
    </source>
</evidence>
<dbReference type="FunFam" id="3.40.1390.10:FF:000005">
    <property type="entry name" value="UDP-N-acetylmuramoyl-L-alanyl-D-glutamate--2,6-diaminopimelate ligase"/>
    <property type="match status" value="1"/>
</dbReference>
<keyword evidence="4 20" id="KW-0436">Ligase</keyword>
<feature type="binding site" evidence="20">
    <location>
        <position position="462"/>
    </location>
    <ligand>
        <name>meso-2,6-diaminopimelate</name>
        <dbReference type="ChEBI" id="CHEBI:57791"/>
    </ligand>
</feature>
<dbReference type="FunFam" id="3.90.190.20:FF:000006">
    <property type="entry name" value="UDP-N-acetylmuramoyl-L-alanyl-D-glutamate--2,6-diaminopimelate ligase"/>
    <property type="match status" value="1"/>
</dbReference>
<comment type="caution">
    <text evidence="20">Lacks conserved residue(s) required for the propagation of feature annotation.</text>
</comment>
<dbReference type="NCBIfam" id="TIGR01085">
    <property type="entry name" value="murE"/>
    <property type="match status" value="1"/>
</dbReference>
<dbReference type="SUPFAM" id="SSF53623">
    <property type="entry name" value="MurD-like peptide ligases, catalytic domain"/>
    <property type="match status" value="1"/>
</dbReference>
<comment type="subcellular location">
    <subcellularLocation>
        <location evidence="20 21">Cytoplasm</location>
    </subcellularLocation>
</comment>
<keyword evidence="5 20" id="KW-0132">Cell division</keyword>
<comment type="pathway">
    <text evidence="1 20 21">Cell wall biogenesis; peptidoglycan biosynthesis.</text>
</comment>
<feature type="binding site" evidence="20">
    <location>
        <position position="466"/>
    </location>
    <ligand>
        <name>meso-2,6-diaminopimelate</name>
        <dbReference type="ChEBI" id="CHEBI:57791"/>
    </ligand>
</feature>
<dbReference type="PANTHER" id="PTHR23135:SF4">
    <property type="entry name" value="UDP-N-ACETYLMURAMOYL-L-ALANYL-D-GLUTAMATE--2,6-DIAMINOPIMELATE LIGASE MURE HOMOLOG, CHLOROPLASTIC"/>
    <property type="match status" value="1"/>
</dbReference>
<keyword evidence="10 20" id="KW-0573">Peptidoglycan synthesis</keyword>
<keyword evidence="26" id="KW-1185">Reference proteome</keyword>
<feature type="binding site" evidence="20">
    <location>
        <position position="386"/>
    </location>
    <ligand>
        <name>meso-2,6-diaminopimelate</name>
        <dbReference type="ChEBI" id="CHEBI:57791"/>
    </ligand>
</feature>
<evidence type="ECO:0000256" key="1">
    <source>
        <dbReference type="ARBA" id="ARBA00004752"/>
    </source>
</evidence>
<dbReference type="InterPro" id="IPR005761">
    <property type="entry name" value="UDP-N-AcMur-Glu-dNH2Pim_ligase"/>
</dbReference>
<dbReference type="AlphaFoldDB" id="A0A6N8FMB5"/>
<name>A0A6N8FMB5_9BACI</name>
<feature type="binding site" evidence="20">
    <location>
        <begin position="153"/>
        <end position="154"/>
    </location>
    <ligand>
        <name>UDP-N-acetyl-alpha-D-muramoyl-L-alanyl-D-glutamate</name>
        <dbReference type="ChEBI" id="CHEBI:83900"/>
    </ligand>
</feature>
<sequence>MYILRLKEILSFIPFIAGSINTDMEINEIEMDSRKVKPGDLFVCINGFTVDGHDYVDEAINRGAVCIVAEKNMDVSVPVLVVSDTVRFLGMSAAKYYGFPTHQVPLIGVTGTNGKTTVTYLLESIFNHNKQKTGVIGTIQMKIGQDAFPVNNTTPDALFLQKTIKSMINYGVDKVIMEVSSHALDLGRVYGCDFDVAIFTNLSQDHLDYHDSMEDYLRAKSLLFAQLGNRYEEKHPKFAIINVDDSSSGLLQRSTAQHVITYGCENEAHIRAENIKLDATGTSFILITPVGKVPIKSKLIGKFNVYNMLAASAASIALQIPLSVIKHAFEHIPGVNGRFQPVKANHSYSVIVDYAHTPDSLENVLQTIHELAENKIYVVVGCGGDRDKTKRPLMAQIALTYADYAIFTSDNPRTEDPHVILKDMTDGLSDDQTNYEVIVDRKQAIHHAINLAQEKDVILIAGKGHETYQQIGHKKYDFDDRKVALKAMETKEK</sequence>
<accession>A0A6N8FMB5</accession>
<feature type="domain" description="Mur ligase C-terminal" evidence="23">
    <location>
        <begin position="337"/>
        <end position="464"/>
    </location>
</feature>
<evidence type="ECO:0000256" key="5">
    <source>
        <dbReference type="ARBA" id="ARBA00022618"/>
    </source>
</evidence>
<evidence type="ECO:0000256" key="4">
    <source>
        <dbReference type="ARBA" id="ARBA00022598"/>
    </source>
</evidence>
<dbReference type="UniPathway" id="UPA00219"/>
<evidence type="ECO:0000256" key="19">
    <source>
        <dbReference type="ARBA" id="ARBA00081560"/>
    </source>
</evidence>
<evidence type="ECO:0000256" key="21">
    <source>
        <dbReference type="RuleBase" id="RU004135"/>
    </source>
</evidence>
<comment type="catalytic activity">
    <reaction evidence="13 20">
        <text>UDP-N-acetyl-alpha-D-muramoyl-L-alanyl-D-glutamate + meso-2,6-diaminopimelate + ATP = UDP-N-acetyl-alpha-D-muramoyl-L-alanyl-gamma-D-glutamyl-meso-2,6-diaminopimelate + ADP + phosphate + H(+)</text>
        <dbReference type="Rhea" id="RHEA:23676"/>
        <dbReference type="ChEBI" id="CHEBI:15378"/>
        <dbReference type="ChEBI" id="CHEBI:30616"/>
        <dbReference type="ChEBI" id="CHEBI:43474"/>
        <dbReference type="ChEBI" id="CHEBI:57791"/>
        <dbReference type="ChEBI" id="CHEBI:83900"/>
        <dbReference type="ChEBI" id="CHEBI:83905"/>
        <dbReference type="ChEBI" id="CHEBI:456216"/>
        <dbReference type="EC" id="6.3.2.13"/>
    </reaction>
</comment>
<dbReference type="GO" id="GO:0000287">
    <property type="term" value="F:magnesium ion binding"/>
    <property type="evidence" value="ECO:0007669"/>
    <property type="project" value="UniProtKB-UniRule"/>
</dbReference>
<comment type="cofactor">
    <cofactor evidence="20">
        <name>Mg(2+)</name>
        <dbReference type="ChEBI" id="CHEBI:18420"/>
    </cofactor>
</comment>
<evidence type="ECO:0000256" key="17">
    <source>
        <dbReference type="ARBA" id="ARBA00075482"/>
    </source>
</evidence>
<evidence type="ECO:0000256" key="6">
    <source>
        <dbReference type="ARBA" id="ARBA00022741"/>
    </source>
</evidence>
<keyword evidence="9 20" id="KW-0133">Cell shape</keyword>
<feature type="short sequence motif" description="Meso-diaminopimelate recognition motif" evidence="20">
    <location>
        <begin position="410"/>
        <end position="413"/>
    </location>
</feature>
<dbReference type="NCBIfam" id="NF001124">
    <property type="entry name" value="PRK00139.1-2"/>
    <property type="match status" value="1"/>
</dbReference>
<dbReference type="GO" id="GO:0005737">
    <property type="term" value="C:cytoplasm"/>
    <property type="evidence" value="ECO:0007669"/>
    <property type="project" value="UniProtKB-SubCell"/>
</dbReference>
<feature type="domain" description="Mur ligase N-terminal catalytic" evidence="22">
    <location>
        <begin position="25"/>
        <end position="84"/>
    </location>
</feature>
<evidence type="ECO:0000313" key="25">
    <source>
        <dbReference type="EMBL" id="MUK89534.1"/>
    </source>
</evidence>
<dbReference type="PANTHER" id="PTHR23135">
    <property type="entry name" value="MUR LIGASE FAMILY MEMBER"/>
    <property type="match status" value="1"/>
</dbReference>
<comment type="PTM">
    <text evidence="20">Carboxylation is probably crucial for Mg(2+) binding and, consequently, for the gamma-phosphate positioning of ATP.</text>
</comment>
<dbReference type="SUPFAM" id="SSF53244">
    <property type="entry name" value="MurD-like peptide ligases, peptide-binding domain"/>
    <property type="match status" value="1"/>
</dbReference>
<keyword evidence="7 20" id="KW-0067">ATP-binding</keyword>
<feature type="binding site" evidence="20">
    <location>
        <position position="180"/>
    </location>
    <ligand>
        <name>UDP-N-acetyl-alpha-D-muramoyl-L-alanyl-D-glutamate</name>
        <dbReference type="ChEBI" id="CHEBI:83900"/>
    </ligand>
</feature>
<evidence type="ECO:0000256" key="7">
    <source>
        <dbReference type="ARBA" id="ARBA00022840"/>
    </source>
</evidence>
<evidence type="ECO:0000259" key="23">
    <source>
        <dbReference type="Pfam" id="PF02875"/>
    </source>
</evidence>
<comment type="function">
    <text evidence="14 20">Catalyzes the addition of meso-diaminopimelic acid to the nucleotide precursor UDP-N-acetylmuramoyl-L-alanyl-D-glutamate (UMAG) in the biosynthesis of bacterial cell-wall peptidoglycan.</text>
</comment>
<keyword evidence="12 20" id="KW-0961">Cell wall biogenesis/degradation</keyword>
<dbReference type="SUPFAM" id="SSF63418">
    <property type="entry name" value="MurE/MurF N-terminal domain"/>
    <property type="match status" value="1"/>
</dbReference>
<feature type="domain" description="Mur ligase central" evidence="24">
    <location>
        <begin position="109"/>
        <end position="314"/>
    </location>
</feature>
<dbReference type="Pfam" id="PF08245">
    <property type="entry name" value="Mur_ligase_M"/>
    <property type="match status" value="1"/>
</dbReference>
<evidence type="ECO:0000256" key="3">
    <source>
        <dbReference type="ARBA" id="ARBA00022490"/>
    </source>
</evidence>
<gene>
    <name evidence="20" type="primary">murE</name>
    <name evidence="25" type="ORF">GMD78_14295</name>
</gene>
<dbReference type="Gene3D" id="3.40.1390.10">
    <property type="entry name" value="MurE/MurF, N-terminal domain"/>
    <property type="match status" value="1"/>
</dbReference>
<comment type="similarity">
    <text evidence="2 20">Belongs to the MurCDEF family. MurE subfamily.</text>
</comment>
<dbReference type="Gene3D" id="3.90.190.20">
    <property type="entry name" value="Mur ligase, C-terminal domain"/>
    <property type="match status" value="1"/>
</dbReference>
<keyword evidence="11 20" id="KW-0131">Cell cycle</keyword>
<evidence type="ECO:0000256" key="11">
    <source>
        <dbReference type="ARBA" id="ARBA00023306"/>
    </source>
</evidence>
<dbReference type="InterPro" id="IPR036615">
    <property type="entry name" value="Mur_ligase_C_dom_sf"/>
</dbReference>
<dbReference type="InterPro" id="IPR013221">
    <property type="entry name" value="Mur_ligase_cen"/>
</dbReference>
<dbReference type="Proteomes" id="UP000469125">
    <property type="component" value="Unassembled WGS sequence"/>
</dbReference>
<evidence type="ECO:0000256" key="13">
    <source>
        <dbReference type="ARBA" id="ARBA00050251"/>
    </source>
</evidence>
<dbReference type="EMBL" id="WOCA01000012">
    <property type="protein sequence ID" value="MUK89534.1"/>
    <property type="molecule type" value="Genomic_DNA"/>
</dbReference>
<feature type="binding site" evidence="20">
    <location>
        <position position="152"/>
    </location>
    <ligand>
        <name>UDP-N-acetyl-alpha-D-muramoyl-L-alanyl-D-glutamate</name>
        <dbReference type="ChEBI" id="CHEBI:83900"/>
    </ligand>
</feature>
<dbReference type="GO" id="GO:0008765">
    <property type="term" value="F:UDP-N-acetylmuramoylalanyl-D-glutamate-2,6-diaminopimelate ligase activity"/>
    <property type="evidence" value="ECO:0007669"/>
    <property type="project" value="UniProtKB-UniRule"/>
</dbReference>
<evidence type="ECO:0000256" key="8">
    <source>
        <dbReference type="ARBA" id="ARBA00022842"/>
    </source>
</evidence>
<proteinExistence type="inferred from homology"/>
<protein>
    <recommendedName>
        <fullName evidence="16 20">UDP-N-acetylmuramoyl-L-alanyl-D-glutamate--2,6-diaminopimelate ligase</fullName>
        <ecNumber evidence="15 20">6.3.2.13</ecNumber>
    </recommendedName>
    <alternativeName>
        <fullName evidence="17 20">Meso-A2pm-adding enzyme</fullName>
    </alternativeName>
    <alternativeName>
        <fullName evidence="18 20">Meso-diaminopimelate-adding enzyme</fullName>
    </alternativeName>
    <alternativeName>
        <fullName evidence="19 20">UDP-MurNAc-L-Ala-D-Glu:meso-diaminopimelate ligase</fullName>
    </alternativeName>
    <alternativeName>
        <fullName evidence="20">UDP-MurNAc-tripeptide synthetase</fullName>
    </alternativeName>
    <alternativeName>
        <fullName evidence="20">UDP-N-acetylmuramyl-tripeptide synthetase</fullName>
    </alternativeName>
</protein>
<keyword evidence="6 20" id="KW-0547">Nucleotide-binding</keyword>
<feature type="binding site" evidence="20">
    <location>
        <begin position="410"/>
        <end position="413"/>
    </location>
    <ligand>
        <name>meso-2,6-diaminopimelate</name>
        <dbReference type="ChEBI" id="CHEBI:57791"/>
    </ligand>
</feature>
<evidence type="ECO:0000256" key="20">
    <source>
        <dbReference type="HAMAP-Rule" id="MF_00208"/>
    </source>
</evidence>
<reference evidence="25 26" key="1">
    <citation type="submission" date="2019-11" db="EMBL/GenBank/DDBJ databases">
        <authorList>
            <person name="Li X."/>
        </authorList>
    </citation>
    <scope>NUCLEOTIDE SEQUENCE [LARGE SCALE GENOMIC DNA]</scope>
    <source>
        <strain evidence="25 26">L9</strain>
    </source>
</reference>
<feature type="binding site" evidence="20">
    <location>
        <begin position="111"/>
        <end position="117"/>
    </location>
    <ligand>
        <name>ATP</name>
        <dbReference type="ChEBI" id="CHEBI:30616"/>
    </ligand>
</feature>
<evidence type="ECO:0000259" key="22">
    <source>
        <dbReference type="Pfam" id="PF01225"/>
    </source>
</evidence>
<dbReference type="Pfam" id="PF01225">
    <property type="entry name" value="Mur_ligase"/>
    <property type="match status" value="1"/>
</dbReference>
<dbReference type="Gene3D" id="3.40.1190.10">
    <property type="entry name" value="Mur-like, catalytic domain"/>
    <property type="match status" value="1"/>
</dbReference>
<evidence type="ECO:0000256" key="16">
    <source>
        <dbReference type="ARBA" id="ARBA00072883"/>
    </source>
</evidence>
<dbReference type="Pfam" id="PF02875">
    <property type="entry name" value="Mur_ligase_C"/>
    <property type="match status" value="1"/>
</dbReference>
<dbReference type="InterPro" id="IPR004101">
    <property type="entry name" value="Mur_ligase_C"/>
</dbReference>
<feature type="binding site" evidence="20">
    <location>
        <position position="33"/>
    </location>
    <ligand>
        <name>UDP-N-acetyl-alpha-D-muramoyl-L-alanyl-D-glutamate</name>
        <dbReference type="ChEBI" id="CHEBI:83900"/>
    </ligand>
</feature>
<dbReference type="InterPro" id="IPR036565">
    <property type="entry name" value="Mur-like_cat_sf"/>
</dbReference>
<evidence type="ECO:0000256" key="12">
    <source>
        <dbReference type="ARBA" id="ARBA00023316"/>
    </source>
</evidence>
<evidence type="ECO:0000256" key="14">
    <source>
        <dbReference type="ARBA" id="ARBA00056782"/>
    </source>
</evidence>
<evidence type="ECO:0000259" key="24">
    <source>
        <dbReference type="Pfam" id="PF08245"/>
    </source>
</evidence>
<feature type="binding site" evidence="20">
    <location>
        <position position="188"/>
    </location>
    <ligand>
        <name>UDP-N-acetyl-alpha-D-muramoyl-L-alanyl-D-glutamate</name>
        <dbReference type="ChEBI" id="CHEBI:83900"/>
    </ligand>
</feature>
<organism evidence="25 26">
    <name type="scientific">Ornithinibacillus caprae</name>
    <dbReference type="NCBI Taxonomy" id="2678566"/>
    <lineage>
        <taxon>Bacteria</taxon>
        <taxon>Bacillati</taxon>
        <taxon>Bacillota</taxon>
        <taxon>Bacilli</taxon>
        <taxon>Bacillales</taxon>
        <taxon>Bacillaceae</taxon>
        <taxon>Ornithinibacillus</taxon>
    </lineage>
</organism>
<keyword evidence="3 20" id="KW-0963">Cytoplasm</keyword>
<dbReference type="GO" id="GO:0009252">
    <property type="term" value="P:peptidoglycan biosynthetic process"/>
    <property type="evidence" value="ECO:0007669"/>
    <property type="project" value="UniProtKB-UniRule"/>
</dbReference>
<evidence type="ECO:0000256" key="18">
    <source>
        <dbReference type="ARBA" id="ARBA00076158"/>
    </source>
</evidence>
<evidence type="ECO:0000256" key="9">
    <source>
        <dbReference type="ARBA" id="ARBA00022960"/>
    </source>
</evidence>
<evidence type="ECO:0000256" key="15">
    <source>
        <dbReference type="ARBA" id="ARBA00066633"/>
    </source>
</evidence>
<dbReference type="GO" id="GO:0005524">
    <property type="term" value="F:ATP binding"/>
    <property type="evidence" value="ECO:0007669"/>
    <property type="project" value="UniProtKB-UniRule"/>
</dbReference>